<evidence type="ECO:0000313" key="2">
    <source>
        <dbReference type="Proteomes" id="UP000708208"/>
    </source>
</evidence>
<dbReference type="EMBL" id="CAJVCH010028832">
    <property type="protein sequence ID" value="CAG7705150.1"/>
    <property type="molecule type" value="Genomic_DNA"/>
</dbReference>
<dbReference type="Proteomes" id="UP000708208">
    <property type="component" value="Unassembled WGS sequence"/>
</dbReference>
<name>A0A8J2J8Z7_9HEXA</name>
<keyword evidence="2" id="KW-1185">Reference proteome</keyword>
<comment type="caution">
    <text evidence="1">The sequence shown here is derived from an EMBL/GenBank/DDBJ whole genome shotgun (WGS) entry which is preliminary data.</text>
</comment>
<protein>
    <submittedName>
        <fullName evidence="1">Uncharacterized protein</fullName>
    </submittedName>
</protein>
<sequence length="1070" mass="124198">MELFSYGSYYIEPLLGSRYCCSAAPTGLSQIEQAQLKTTKIIDGVVFVANTLEFFTLSPPLALDRIWVERRAEERFKGLERWRNELPHVLEIKLFAVRGYPLSVLFAYDGFEGINFHKVIEKVNAAKEDAMNSLPDSCSSKTQFKNSTDKVARFVEENDFRIFQKIFKTYLDKHLDVLRPNTRTCFILYKFGQCARWELFHTEFNWVMQNNLTHLIIHYARDFELENHILWYMPSAIRKTLGRQPESIYYVGLQPGLGNVRHKPKQNHIGEIGITHVTWYTRIWNEIHRDKSKFFSRDRRLTTELEKIVWECFSAKQVRTIIPTDLRQNIPNVVRNSSILMESYPARCEAVVLFTGKLLKSKSLQELLCECVNIADREMEKLEFYSPVLLKAQRTRFYQEKISRWFRLFAGTIDRVVGFISRIKVVRDKLDEGKRTEQTLDCFQSLVDLFAVDLILTLCYTGNFVVKKSVYHALGLDTNYFLQNVKLTFCEFYQLKQRFIEGRECLEVTISKKVFAEYFNKMFWADIPSSYDAVFTKTNELANLATQRQIPVKDKLDKKRKLVQQVCSATTNVLLGMCYQFSDLPYCENRNMNMLTKFITEGSFKGAHVFTSTEFVLLLQGIPSPNRSGLDDRFYFLRRVLSKLVEPVSKNSLWELLDEALIDKIIGEDRPLVFAKSLQKHSSPNMIVTPGFRHQNLTSHKLAFNRTWTYAAHLYNGEPIPELTKPLRVYECFEKLSARKKKRFESGTFVDALVFASNFQVEKPSRPAPKNFIDLPEDARTSRPRGRHSRFVKRKSLSAEEIEKEQEEFALATSFVEKAGALQMGPATVVHILRSGLPVGLSELACNYTGNCWMSGLTVNACMEIIGSQSDQIFFENNIILPYDSLMCLGTGMWSERMERLEAVNANTQKVFHIVYLVDHFVLITIDVVTLGSIISLKMFTYNPLEKNPFYQDLTRTAEIKLLSMVKTRLLQCHEGSEIKIFESSNCKDMQQDDDVNCGPACLRFLECILHSKHEDPARFDNTLKNMPFQDYKWRLTLDLLKQSDNGRKICEHFNMDRDYIVDFLRTHSD</sequence>
<organism evidence="1 2">
    <name type="scientific">Allacma fusca</name>
    <dbReference type="NCBI Taxonomy" id="39272"/>
    <lineage>
        <taxon>Eukaryota</taxon>
        <taxon>Metazoa</taxon>
        <taxon>Ecdysozoa</taxon>
        <taxon>Arthropoda</taxon>
        <taxon>Hexapoda</taxon>
        <taxon>Collembola</taxon>
        <taxon>Symphypleona</taxon>
        <taxon>Sminthuridae</taxon>
        <taxon>Allacma</taxon>
    </lineage>
</organism>
<reference evidence="1" key="1">
    <citation type="submission" date="2021-06" db="EMBL/GenBank/DDBJ databases">
        <authorList>
            <person name="Hodson N. C."/>
            <person name="Mongue J. A."/>
            <person name="Jaron S. K."/>
        </authorList>
    </citation>
    <scope>NUCLEOTIDE SEQUENCE</scope>
</reference>
<accession>A0A8J2J8Z7</accession>
<evidence type="ECO:0000313" key="1">
    <source>
        <dbReference type="EMBL" id="CAG7705150.1"/>
    </source>
</evidence>
<proteinExistence type="predicted"/>
<gene>
    <name evidence="1" type="ORF">AFUS01_LOCUS4611</name>
</gene>
<dbReference type="AlphaFoldDB" id="A0A8J2J8Z7"/>